<sequence>MEGEMMNKGVSGSEAYWLDACEDIPCDLDFPEFESNIVSESADAPSNPDGVGDFFGGIDRILDSIKNGTGLTPVVDEGTTGIPDCAVSQTWFQTENVAVGASNLQLHHSFGVSDVSPNDTNGTKRRSDDGCQFHEADNGKMSLDGKAESKSVHSPKGNGVKKHENRPNDASRDRDFDDQERYSKRARLGDSKNDRHYSTRGQYQPRERSSCRKRSRNWEEFDRRDGDQIRRKEHYGSRRESRDREWRDREAKGYWERDRLGSKEMIFHLGSWEAERNREGKMGTEKNQECNGSVTERRLEEPKEKLPEEQARQYQLDVLEQAKKRNTIAFLETGAGKTLIAVLLIRSVFNDLQGQNKKLLAVFLVPKVPLVYQQAEVIRERTGYQVGHYCGEMGQDFWDARRWQREFETKHPSFKEYFLQHLSNHKLAISLFQTEICPRLQFFPSASYSFLKTHTISLIDLFGSISQNLLEVLVMTAQILLNILRHSIIKMEAINLLILDECHHAVKKHPYSLVMSEFYHTTPKEKRPSVFGMTASPVNLKGVSSQVDCAIKIRNLESKLDSIVCTIKDRKELEKHVPMPSEIVVEYDKAATLWSLHEQIKQMELAVEEAAQSSSRRSKWQFMGARDAGAKEELRQVYGVSERTESDGAANLIQKLRAINYALGELGQWCAFKVAQSFLTALQNDERANYQLDVKFQESYLNKVVSLLQCQLSEGAVSDKDKKVVDTETSVSVDGSAIEEIEEGELPNSHGEYWLMILDNNLELENNSLIPCTLLSLYVIVVSGGEHVDVIIGAAVADGKVTPKVQSLVKILLKYQQTEDFRAIIFVERVVAALVLPKVFAELPSLSFIKCASLIGHNNSQEMRTCQMQDTIAKFRDGRVTLLVATSVAEEGLDIRQCNVVIRFDLAKTVLAYIQSRGRARKPGSDYILMVERYLRRLIFPRTNCGFFNYSNFCSRGNLSHGAFLRNARNSEETLRKEAIERTDLSHLKGTSRLISVDTTPGTVYQVESTGAIVSLNSAVGLIHFYCSQLPSDRYSILRPEFIMERHEKPGGPTEYSCKLQLPCNAPFEKLEGPAVCLAACKKLHEMGAFTDMLLPDKEVGKKEKRLTRMMKEIHFLGLLGIGSSILKVWLMFSRGSRSIKLWPEFGTTHMRFKDLGIFKTCVIWVEKPSVKLSLILQGEWILLGKDGCNSSRLVHLYMYAVKCVNFGSSKDPFLTQVSDFVVLFGNELDAEVLSISMDLFIARTMVTKASLVFWGPIDITESQLASLKSFHVRLMSIVLDVDVEPSTTPWDPAKAYLFVPVVGDKSEDPIRQIDWDLVERIIRTDGWSNPLQRARPDVYLGTNERTLGGDRREYGFGKLRHGMAFGQKSHPTYGIRGAVAQYDVVRASGLVPNRETIEMMKGEDLTKGKLMMAGTQTSAEDLVGRIVTAAHSGKRFYVDSVRYDMTAENSFPRKEGYLGPLEYSSYADYYRQKYGASGCWFCLYITNRYGVELIYKQQPLIRGRGVSYCKNLLSPRFEHSEAHEGESDETLDKTYYVFLPPELCFVHPLPGSLVRSAQRLPSIMRRLKILEALTAASCQETFCYERAELLGDAYLKWVVSRFLFLKYPQKHEGQLTRMRQQMVSNMVLYQSALCKGLQSYIQADRFAPSRWAAPGVLPVFDEDTKETESSLFDHERPFSETAPGNDRHGDGYDDDEMEDGELESDSSSYRVLSSKTLADVVEALIGVYYVEGGKNAANHLMKWIGIQVEFDPEDIVCATGPCNVPESILRSVNFDTLEVLDHLITRHLFFTYTDLPPGRLTDLRAAAVNNENFARVAVKHKLHIHLRHGSSALEKTGFQFQIRDFVKEVQDELSKPGFNSFGLGDCKAPKVLGDIVESIAGAIFLDSGRDTAVVWKVFQPLLHPMVTPETLPMHPVRELQERCQQQAEGLEYKATRSGNLATVEVFIDGVQIGIAQNPQKKMAQKLAARNALVVLKERETAEAKEGDDENGKKKKNGEAMPSVKKAKDSAAVLLLELLNKWYT</sequence>
<dbReference type="InterPro" id="IPR001650">
    <property type="entry name" value="Helicase_C-like"/>
</dbReference>
<comment type="similarity">
    <text evidence="17 18">Belongs to the helicase family. Dicer subfamily.</text>
</comment>
<protein>
    <submittedName>
        <fullName evidence="26">Endoribonuclease Dicer-like 1</fullName>
    </submittedName>
</protein>
<evidence type="ECO:0000259" key="21">
    <source>
        <dbReference type="PROSITE" id="PS50142"/>
    </source>
</evidence>
<comment type="cofactor">
    <cofactor evidence="2">
        <name>Mg(2+)</name>
        <dbReference type="ChEBI" id="CHEBI:18420"/>
    </cofactor>
</comment>
<dbReference type="Pfam" id="PF00271">
    <property type="entry name" value="Helicase_C"/>
    <property type="match status" value="1"/>
</dbReference>
<keyword evidence="10" id="KW-0347">Helicase</keyword>
<dbReference type="SMART" id="SM00490">
    <property type="entry name" value="HELICc"/>
    <property type="match status" value="1"/>
</dbReference>
<dbReference type="FunFam" id="1.10.1520.10:FF:000007">
    <property type="entry name" value="Endoribonuclease dicer-like protein"/>
    <property type="match status" value="1"/>
</dbReference>
<evidence type="ECO:0000256" key="13">
    <source>
        <dbReference type="ARBA" id="ARBA00022884"/>
    </source>
</evidence>
<dbReference type="InterPro" id="IPR005034">
    <property type="entry name" value="Dicer_dimerisation"/>
</dbReference>
<dbReference type="FunFam" id="3.30.160.380:FF:000001">
    <property type="entry name" value="Endoribonuclease dicer-like 1"/>
    <property type="match status" value="1"/>
</dbReference>
<evidence type="ECO:0000256" key="16">
    <source>
        <dbReference type="ARBA" id="ARBA00023242"/>
    </source>
</evidence>
<dbReference type="SUPFAM" id="SSF69065">
    <property type="entry name" value="RNase III domain-like"/>
    <property type="match status" value="2"/>
</dbReference>
<evidence type="ECO:0000256" key="12">
    <source>
        <dbReference type="ARBA" id="ARBA00022842"/>
    </source>
</evidence>
<dbReference type="PROSITE" id="PS50137">
    <property type="entry name" value="DS_RBD"/>
    <property type="match status" value="1"/>
</dbReference>
<evidence type="ECO:0000256" key="10">
    <source>
        <dbReference type="ARBA" id="ARBA00022806"/>
    </source>
</evidence>
<dbReference type="Gene3D" id="3.40.50.300">
    <property type="entry name" value="P-loop containing nucleotide triphosphate hydrolases"/>
    <property type="match status" value="3"/>
</dbReference>
<feature type="compositionally biased region" description="Acidic residues" evidence="19">
    <location>
        <begin position="1693"/>
        <end position="1705"/>
    </location>
</feature>
<dbReference type="InterPro" id="IPR006935">
    <property type="entry name" value="Helicase/UvrB_N"/>
</dbReference>
<feature type="region of interest" description="Disordered" evidence="19">
    <location>
        <begin position="110"/>
        <end position="222"/>
    </location>
</feature>
<dbReference type="FunFam" id="1.10.1520.10:FF:000004">
    <property type="entry name" value="Endoribonuclease dicer-like 1"/>
    <property type="match status" value="1"/>
</dbReference>
<dbReference type="GO" id="GO:0005524">
    <property type="term" value="F:ATP binding"/>
    <property type="evidence" value="ECO:0007669"/>
    <property type="project" value="UniProtKB-KW"/>
</dbReference>
<evidence type="ECO:0000256" key="4">
    <source>
        <dbReference type="ARBA" id="ARBA00022722"/>
    </source>
</evidence>
<dbReference type="GO" id="GO:0046872">
    <property type="term" value="F:metal ion binding"/>
    <property type="evidence" value="ECO:0007669"/>
    <property type="project" value="UniProtKB-KW"/>
</dbReference>
<dbReference type="Pfam" id="PF00035">
    <property type="entry name" value="dsrm"/>
    <property type="match status" value="1"/>
</dbReference>
<dbReference type="PROSITE" id="PS50821">
    <property type="entry name" value="PAZ"/>
    <property type="match status" value="1"/>
</dbReference>
<dbReference type="InterPro" id="IPR036085">
    <property type="entry name" value="PAZ_dom_sf"/>
</dbReference>
<dbReference type="Gene3D" id="2.170.260.10">
    <property type="entry name" value="paz domain"/>
    <property type="match status" value="2"/>
</dbReference>
<feature type="domain" description="Dicer dsRNA-binding fold" evidence="25">
    <location>
        <begin position="1019"/>
        <end position="1117"/>
    </location>
</feature>
<evidence type="ECO:0000259" key="24">
    <source>
        <dbReference type="PROSITE" id="PS51194"/>
    </source>
</evidence>
<evidence type="ECO:0000259" key="20">
    <source>
        <dbReference type="PROSITE" id="PS50137"/>
    </source>
</evidence>
<evidence type="ECO:0000259" key="23">
    <source>
        <dbReference type="PROSITE" id="PS51192"/>
    </source>
</evidence>
<feature type="domain" description="DRBM" evidence="20">
    <location>
        <begin position="1915"/>
        <end position="1978"/>
    </location>
</feature>
<dbReference type="FunFam" id="3.40.50.300:FF:000420">
    <property type="entry name" value="Endoribonuclease dicer-like 1"/>
    <property type="match status" value="1"/>
</dbReference>
<evidence type="ECO:0000256" key="5">
    <source>
        <dbReference type="ARBA" id="ARBA00022723"/>
    </source>
</evidence>
<evidence type="ECO:0000256" key="19">
    <source>
        <dbReference type="SAM" id="MobiDB-lite"/>
    </source>
</evidence>
<dbReference type="SMART" id="SM00535">
    <property type="entry name" value="RIBOc"/>
    <property type="match status" value="2"/>
</dbReference>
<feature type="compositionally biased region" description="Basic and acidic residues" evidence="19">
    <location>
        <begin position="161"/>
        <end position="197"/>
    </location>
</feature>
<dbReference type="InterPro" id="IPR036389">
    <property type="entry name" value="RNase_III_sf"/>
</dbReference>
<keyword evidence="4" id="KW-0540">Nuclease</keyword>
<keyword evidence="11" id="KW-0067">ATP-binding</keyword>
<feature type="region of interest" description="Disordered" evidence="19">
    <location>
        <begin position="1980"/>
        <end position="2007"/>
    </location>
</feature>
<keyword evidence="8" id="KW-0255">Endonuclease</keyword>
<dbReference type="SUPFAM" id="SSF54768">
    <property type="entry name" value="dsRNA-binding domain-like"/>
    <property type="match status" value="1"/>
</dbReference>
<dbReference type="Gene3D" id="3.30.160.380">
    <property type="entry name" value="Dicer dimerisation domain"/>
    <property type="match status" value="1"/>
</dbReference>
<evidence type="ECO:0000256" key="14">
    <source>
        <dbReference type="ARBA" id="ARBA00023158"/>
    </source>
</evidence>
<dbReference type="GO" id="GO:0031047">
    <property type="term" value="P:regulatory ncRNA-mediated gene silencing"/>
    <property type="evidence" value="ECO:0007669"/>
    <property type="project" value="UniProtKB-KW"/>
</dbReference>
<evidence type="ECO:0000256" key="6">
    <source>
        <dbReference type="ARBA" id="ARBA00022737"/>
    </source>
</evidence>
<evidence type="ECO:0000256" key="1">
    <source>
        <dbReference type="ARBA" id="ARBA00001936"/>
    </source>
</evidence>
<evidence type="ECO:0000259" key="22">
    <source>
        <dbReference type="PROSITE" id="PS50821"/>
    </source>
</evidence>
<dbReference type="PROSITE" id="PS51194">
    <property type="entry name" value="HELICASE_CTER"/>
    <property type="match status" value="1"/>
</dbReference>
<dbReference type="PROSITE" id="PS50142">
    <property type="entry name" value="RNASE_3_2"/>
    <property type="match status" value="2"/>
</dbReference>
<evidence type="ECO:0000256" key="3">
    <source>
        <dbReference type="ARBA" id="ARBA00004123"/>
    </source>
</evidence>
<dbReference type="CDD" id="cd18034">
    <property type="entry name" value="DEXHc_dicer"/>
    <property type="match status" value="1"/>
</dbReference>
<feature type="compositionally biased region" description="Basic and acidic residues" evidence="19">
    <location>
        <begin position="278"/>
        <end position="288"/>
    </location>
</feature>
<dbReference type="GO" id="GO:0006396">
    <property type="term" value="P:RNA processing"/>
    <property type="evidence" value="ECO:0007669"/>
    <property type="project" value="InterPro"/>
</dbReference>
<dbReference type="Gene3D" id="3.30.160.20">
    <property type="match status" value="1"/>
</dbReference>
<dbReference type="Pfam" id="PF04851">
    <property type="entry name" value="ResIII"/>
    <property type="match status" value="1"/>
</dbReference>
<keyword evidence="5" id="KW-0479">Metal-binding</keyword>
<feature type="region of interest" description="Disordered" evidence="19">
    <location>
        <begin position="278"/>
        <end position="307"/>
    </location>
</feature>
<dbReference type="SMART" id="SM00949">
    <property type="entry name" value="PAZ"/>
    <property type="match status" value="1"/>
</dbReference>
<feature type="compositionally biased region" description="Basic and acidic residues" evidence="19">
    <location>
        <begin position="295"/>
        <end position="307"/>
    </location>
</feature>
<evidence type="ECO:0000313" key="26">
    <source>
        <dbReference type="EMBL" id="RVW95411.1"/>
    </source>
</evidence>
<keyword evidence="15" id="KW-0464">Manganese</keyword>
<evidence type="ECO:0000256" key="18">
    <source>
        <dbReference type="PROSITE-ProRule" id="PRU00657"/>
    </source>
</evidence>
<evidence type="ECO:0000256" key="15">
    <source>
        <dbReference type="ARBA" id="ARBA00023211"/>
    </source>
</evidence>
<dbReference type="GO" id="GO:0004525">
    <property type="term" value="F:ribonuclease III activity"/>
    <property type="evidence" value="ECO:0007669"/>
    <property type="project" value="InterPro"/>
</dbReference>
<feature type="compositionally biased region" description="Basic and acidic residues" evidence="19">
    <location>
        <begin position="1669"/>
        <end position="1679"/>
    </location>
</feature>
<dbReference type="GO" id="GO:0003723">
    <property type="term" value="F:RNA binding"/>
    <property type="evidence" value="ECO:0007669"/>
    <property type="project" value="UniProtKB-UniRule"/>
</dbReference>
<keyword evidence="7" id="KW-0547">Nucleotide-binding</keyword>
<evidence type="ECO:0000259" key="25">
    <source>
        <dbReference type="PROSITE" id="PS51327"/>
    </source>
</evidence>
<dbReference type="InterPro" id="IPR027417">
    <property type="entry name" value="P-loop_NTPase"/>
</dbReference>
<gene>
    <name evidence="26" type="primary">DCL1_2</name>
    <name evidence="26" type="ORF">CK203_028639</name>
</gene>
<organism evidence="26 27">
    <name type="scientific">Vitis vinifera</name>
    <name type="common">Grape</name>
    <dbReference type="NCBI Taxonomy" id="29760"/>
    <lineage>
        <taxon>Eukaryota</taxon>
        <taxon>Viridiplantae</taxon>
        <taxon>Streptophyta</taxon>
        <taxon>Embryophyta</taxon>
        <taxon>Tracheophyta</taxon>
        <taxon>Spermatophyta</taxon>
        <taxon>Magnoliopsida</taxon>
        <taxon>eudicotyledons</taxon>
        <taxon>Gunneridae</taxon>
        <taxon>Pentapetalae</taxon>
        <taxon>rosids</taxon>
        <taxon>Vitales</taxon>
        <taxon>Vitaceae</taxon>
        <taxon>Viteae</taxon>
        <taxon>Vitis</taxon>
    </lineage>
</organism>
<dbReference type="InterPro" id="IPR014001">
    <property type="entry name" value="Helicase_ATP-bd"/>
</dbReference>
<feature type="region of interest" description="Disordered" evidence="19">
    <location>
        <begin position="1669"/>
        <end position="1706"/>
    </location>
</feature>
<dbReference type="GO" id="GO:0005634">
    <property type="term" value="C:nucleus"/>
    <property type="evidence" value="ECO:0007669"/>
    <property type="project" value="UniProtKB-SubCell"/>
</dbReference>
<feature type="domain" description="PAZ" evidence="22">
    <location>
        <begin position="1396"/>
        <end position="1549"/>
    </location>
</feature>
<dbReference type="Pfam" id="PF02170">
    <property type="entry name" value="PAZ"/>
    <property type="match status" value="1"/>
</dbReference>
<comment type="caution">
    <text evidence="26">The sequence shown here is derived from an EMBL/GenBank/DDBJ whole genome shotgun (WGS) entry which is preliminary data.</text>
</comment>
<dbReference type="SMART" id="SM00358">
    <property type="entry name" value="DSRM"/>
    <property type="match status" value="1"/>
</dbReference>
<feature type="compositionally biased region" description="Basic and acidic residues" evidence="19">
    <location>
        <begin position="125"/>
        <end position="151"/>
    </location>
</feature>
<evidence type="ECO:0000313" key="27">
    <source>
        <dbReference type="Proteomes" id="UP000288805"/>
    </source>
</evidence>
<comment type="cofactor">
    <cofactor evidence="1">
        <name>Mn(2+)</name>
        <dbReference type="ChEBI" id="CHEBI:29035"/>
    </cofactor>
</comment>
<dbReference type="Pfam" id="PF03368">
    <property type="entry name" value="Dicer_dimer"/>
    <property type="match status" value="1"/>
</dbReference>
<dbReference type="PANTHER" id="PTHR14950">
    <property type="entry name" value="DICER-RELATED"/>
    <property type="match status" value="1"/>
</dbReference>
<dbReference type="Gene3D" id="1.10.1520.10">
    <property type="entry name" value="Ribonuclease III domain"/>
    <property type="match status" value="2"/>
</dbReference>
<keyword evidence="13 18" id="KW-0694">RNA-binding</keyword>
<keyword evidence="12" id="KW-0460">Magnesium</keyword>
<dbReference type="InterPro" id="IPR003100">
    <property type="entry name" value="PAZ_dom"/>
</dbReference>
<evidence type="ECO:0000256" key="17">
    <source>
        <dbReference type="ARBA" id="ARBA00035116"/>
    </source>
</evidence>
<dbReference type="InterPro" id="IPR000999">
    <property type="entry name" value="RNase_III_dom"/>
</dbReference>
<reference evidence="26 27" key="1">
    <citation type="journal article" date="2018" name="PLoS Genet.">
        <title>Population sequencing reveals clonal diversity and ancestral inbreeding in the grapevine cultivar Chardonnay.</title>
        <authorList>
            <person name="Roach M.J."/>
            <person name="Johnson D.L."/>
            <person name="Bohlmann J."/>
            <person name="van Vuuren H.J."/>
            <person name="Jones S.J."/>
            <person name="Pretorius I.S."/>
            <person name="Schmidt S.A."/>
            <person name="Borneman A.R."/>
        </authorList>
    </citation>
    <scope>NUCLEOTIDE SEQUENCE [LARGE SCALE GENOMIC DNA]</scope>
    <source>
        <strain evidence="27">cv. Chardonnay</strain>
        <tissue evidence="26">Leaf</tissue>
    </source>
</reference>
<evidence type="ECO:0000256" key="9">
    <source>
        <dbReference type="ARBA" id="ARBA00022801"/>
    </source>
</evidence>
<dbReference type="InterPro" id="IPR014720">
    <property type="entry name" value="dsRBD_dom"/>
</dbReference>
<dbReference type="Pfam" id="PF00636">
    <property type="entry name" value="Ribonuclease_3"/>
    <property type="match status" value="2"/>
</dbReference>
<keyword evidence="9" id="KW-0378">Hydrolase</keyword>
<dbReference type="SMART" id="SM00487">
    <property type="entry name" value="DEXDc"/>
    <property type="match status" value="1"/>
</dbReference>
<proteinExistence type="inferred from homology"/>
<feature type="domain" description="Helicase ATP-binding" evidence="23">
    <location>
        <begin position="318"/>
        <end position="555"/>
    </location>
</feature>
<evidence type="ECO:0000256" key="2">
    <source>
        <dbReference type="ARBA" id="ARBA00001946"/>
    </source>
</evidence>
<dbReference type="GO" id="GO:0004386">
    <property type="term" value="F:helicase activity"/>
    <property type="evidence" value="ECO:0007669"/>
    <property type="project" value="UniProtKB-KW"/>
</dbReference>
<feature type="domain" description="RNase III" evidence="21">
    <location>
        <begin position="1738"/>
        <end position="1889"/>
    </location>
</feature>
<feature type="domain" description="Helicase C-terminal" evidence="24">
    <location>
        <begin position="807"/>
        <end position="991"/>
    </location>
</feature>
<evidence type="ECO:0000256" key="11">
    <source>
        <dbReference type="ARBA" id="ARBA00022840"/>
    </source>
</evidence>
<dbReference type="Proteomes" id="UP000288805">
    <property type="component" value="Unassembled WGS sequence"/>
</dbReference>
<dbReference type="SUPFAM" id="SSF101690">
    <property type="entry name" value="PAZ domain"/>
    <property type="match status" value="1"/>
</dbReference>
<keyword evidence="14" id="KW-0943">RNA-mediated gene silencing</keyword>
<comment type="subcellular location">
    <subcellularLocation>
        <location evidence="3">Nucleus</location>
    </subcellularLocation>
</comment>
<dbReference type="SUPFAM" id="SSF52540">
    <property type="entry name" value="P-loop containing nucleoside triphosphate hydrolases"/>
    <property type="match status" value="2"/>
</dbReference>
<feature type="compositionally biased region" description="Basic and acidic residues" evidence="19">
    <location>
        <begin position="205"/>
        <end position="222"/>
    </location>
</feature>
<dbReference type="PROSITE" id="PS51327">
    <property type="entry name" value="DICER_DSRBF"/>
    <property type="match status" value="1"/>
</dbReference>
<dbReference type="EMBL" id="QGNW01000114">
    <property type="protein sequence ID" value="RVW95411.1"/>
    <property type="molecule type" value="Genomic_DNA"/>
</dbReference>
<keyword evidence="6" id="KW-0677">Repeat</keyword>
<feature type="domain" description="RNase III" evidence="21">
    <location>
        <begin position="1572"/>
        <end position="1734"/>
    </location>
</feature>
<accession>A0A438IFA7</accession>
<dbReference type="InterPro" id="IPR038248">
    <property type="entry name" value="Dicer_dimer_sf"/>
</dbReference>
<evidence type="ECO:0000256" key="7">
    <source>
        <dbReference type="ARBA" id="ARBA00022741"/>
    </source>
</evidence>
<dbReference type="CDD" id="cd00593">
    <property type="entry name" value="RIBOc"/>
    <property type="match status" value="2"/>
</dbReference>
<dbReference type="CDD" id="cd18802">
    <property type="entry name" value="SF2_C_dicer"/>
    <property type="match status" value="1"/>
</dbReference>
<name>A0A438IFA7_VITVI</name>
<keyword evidence="16" id="KW-0539">Nucleus</keyword>
<dbReference type="GO" id="GO:0003677">
    <property type="term" value="F:DNA binding"/>
    <property type="evidence" value="ECO:0007669"/>
    <property type="project" value="InterPro"/>
</dbReference>
<dbReference type="PROSITE" id="PS51192">
    <property type="entry name" value="HELICASE_ATP_BIND_1"/>
    <property type="match status" value="1"/>
</dbReference>
<dbReference type="FunFam" id="3.40.50.300:FF:002433">
    <property type="entry name" value="Endoribonuclease Dicer homolog 1"/>
    <property type="match status" value="1"/>
</dbReference>
<dbReference type="PANTHER" id="PTHR14950:SF37">
    <property type="entry name" value="ENDORIBONUCLEASE DICER"/>
    <property type="match status" value="1"/>
</dbReference>
<evidence type="ECO:0000256" key="8">
    <source>
        <dbReference type="ARBA" id="ARBA00022759"/>
    </source>
</evidence>